<dbReference type="Proteomes" id="UP000548867">
    <property type="component" value="Unassembled WGS sequence"/>
</dbReference>
<sequence>MVRSFVPMRRAALAPALLLALTCPAHAQETSPAPRDLLAREFGTSGLTADMNSDELFGAVQARLGAYGAASASPALSLANLVLPSHVTVPISEDGRWVVKLGAAEILGTAADHGARLSDSASTTSLAQIQYRPWAGTLIGVGATYESNVVHAGGGARITMTGAGVRFDLLQRLGDHAGLALKASWLDGTTGFNLPAIGLSYRASDPRLYAQAGLIGNFSARDMGWIPQGWSLRPAAHLVIQHSTQAQTINSYHQSVPREVSDYAMAMLTARLQREVRASYHLAPFIEAGGEFRLRDRLGGAASDPALAYLRAGATMRAGRWGFFDAYLAHHDSLDGRMRANVVEMLASFTF</sequence>
<evidence type="ECO:0000313" key="2">
    <source>
        <dbReference type="EMBL" id="MBB3954375.1"/>
    </source>
</evidence>
<feature type="signal peptide" evidence="1">
    <location>
        <begin position="1"/>
        <end position="27"/>
    </location>
</feature>
<name>A0A7W6CF91_9SPHN</name>
<feature type="chain" id="PRO_5030510661" description="Autotransporter domain-containing protein" evidence="1">
    <location>
        <begin position="28"/>
        <end position="351"/>
    </location>
</feature>
<proteinExistence type="predicted"/>
<organism evidence="2 3">
    <name type="scientific">Novosphingobium sediminicola</name>
    <dbReference type="NCBI Taxonomy" id="563162"/>
    <lineage>
        <taxon>Bacteria</taxon>
        <taxon>Pseudomonadati</taxon>
        <taxon>Pseudomonadota</taxon>
        <taxon>Alphaproteobacteria</taxon>
        <taxon>Sphingomonadales</taxon>
        <taxon>Sphingomonadaceae</taxon>
        <taxon>Novosphingobium</taxon>
    </lineage>
</organism>
<evidence type="ECO:0000256" key="1">
    <source>
        <dbReference type="SAM" id="SignalP"/>
    </source>
</evidence>
<dbReference type="AlphaFoldDB" id="A0A7W6CF91"/>
<protein>
    <recommendedName>
        <fullName evidence="4">Autotransporter domain-containing protein</fullName>
    </recommendedName>
</protein>
<accession>A0A7W6CF91</accession>
<dbReference type="RefSeq" id="WP_183623823.1">
    <property type="nucleotide sequence ID" value="NZ_JACIDX010000004.1"/>
</dbReference>
<keyword evidence="1" id="KW-0732">Signal</keyword>
<evidence type="ECO:0008006" key="4">
    <source>
        <dbReference type="Google" id="ProtNLM"/>
    </source>
</evidence>
<reference evidence="2 3" key="1">
    <citation type="submission" date="2020-08" db="EMBL/GenBank/DDBJ databases">
        <title>Genomic Encyclopedia of Type Strains, Phase IV (KMG-IV): sequencing the most valuable type-strain genomes for metagenomic binning, comparative biology and taxonomic classification.</title>
        <authorList>
            <person name="Goeker M."/>
        </authorList>
    </citation>
    <scope>NUCLEOTIDE SEQUENCE [LARGE SCALE GENOMIC DNA]</scope>
    <source>
        <strain evidence="2 3">DSM 27057</strain>
    </source>
</reference>
<comment type="caution">
    <text evidence="2">The sequence shown here is derived from an EMBL/GenBank/DDBJ whole genome shotgun (WGS) entry which is preliminary data.</text>
</comment>
<gene>
    <name evidence="2" type="ORF">GGR38_001302</name>
</gene>
<evidence type="ECO:0000313" key="3">
    <source>
        <dbReference type="Proteomes" id="UP000548867"/>
    </source>
</evidence>
<dbReference type="EMBL" id="JACIDX010000004">
    <property type="protein sequence ID" value="MBB3954375.1"/>
    <property type="molecule type" value="Genomic_DNA"/>
</dbReference>
<keyword evidence="3" id="KW-1185">Reference proteome</keyword>